<name>A0A319DHN5_9EURO</name>
<protein>
    <submittedName>
        <fullName evidence="2">Uncharacterized protein</fullName>
    </submittedName>
</protein>
<feature type="region of interest" description="Disordered" evidence="1">
    <location>
        <begin position="103"/>
        <end position="123"/>
    </location>
</feature>
<reference evidence="2 3" key="1">
    <citation type="submission" date="2018-02" db="EMBL/GenBank/DDBJ databases">
        <title>The genomes of Aspergillus section Nigri reveals drivers in fungal speciation.</title>
        <authorList>
            <consortium name="DOE Joint Genome Institute"/>
            <person name="Vesth T.C."/>
            <person name="Nybo J."/>
            <person name="Theobald S."/>
            <person name="Brandl J."/>
            <person name="Frisvad J.C."/>
            <person name="Nielsen K.F."/>
            <person name="Lyhne E.K."/>
            <person name="Kogle M.E."/>
            <person name="Kuo A."/>
            <person name="Riley R."/>
            <person name="Clum A."/>
            <person name="Nolan M."/>
            <person name="Lipzen A."/>
            <person name="Salamov A."/>
            <person name="Henrissat B."/>
            <person name="Wiebenga A."/>
            <person name="De vries R.P."/>
            <person name="Grigoriev I.V."/>
            <person name="Mortensen U.H."/>
            <person name="Andersen M.R."/>
            <person name="Baker S.E."/>
        </authorList>
    </citation>
    <scope>NUCLEOTIDE SEQUENCE [LARGE SCALE GENOMIC DNA]</scope>
    <source>
        <strain evidence="2 3">CBS 707.79</strain>
    </source>
</reference>
<accession>A0A319DHN5</accession>
<dbReference type="VEuPathDB" id="FungiDB:BO71DRAFT_319422"/>
<proteinExistence type="predicted"/>
<dbReference type="Proteomes" id="UP000247810">
    <property type="component" value="Unassembled WGS sequence"/>
</dbReference>
<gene>
    <name evidence="2" type="ORF">BO71DRAFT_319422</name>
</gene>
<sequence length="138" mass="15783">IEPFSLASFGNWGQEARELQDRLGWTRLYEPGKFFSHQNVDHWHYHNYAQGGDAPKNEIMSRCMRGFAVGDVAVVRSSNTNVNDYSDEFTKAELLRTTNYYVGKEGSDENEQRERSRSAGLFGMPPECLPAHKTFTMP</sequence>
<evidence type="ECO:0000313" key="2">
    <source>
        <dbReference type="EMBL" id="PYH97015.1"/>
    </source>
</evidence>
<dbReference type="EMBL" id="KZ825829">
    <property type="protein sequence ID" value="PYH97015.1"/>
    <property type="molecule type" value="Genomic_DNA"/>
</dbReference>
<dbReference type="AlphaFoldDB" id="A0A319DHN5"/>
<dbReference type="OrthoDB" id="432970at2759"/>
<keyword evidence="3" id="KW-1185">Reference proteome</keyword>
<evidence type="ECO:0000256" key="1">
    <source>
        <dbReference type="SAM" id="MobiDB-lite"/>
    </source>
</evidence>
<feature type="non-terminal residue" evidence="2">
    <location>
        <position position="1"/>
    </location>
</feature>
<evidence type="ECO:0000313" key="3">
    <source>
        <dbReference type="Proteomes" id="UP000247810"/>
    </source>
</evidence>
<organism evidence="2 3">
    <name type="scientific">Aspergillus ellipticus CBS 707.79</name>
    <dbReference type="NCBI Taxonomy" id="1448320"/>
    <lineage>
        <taxon>Eukaryota</taxon>
        <taxon>Fungi</taxon>
        <taxon>Dikarya</taxon>
        <taxon>Ascomycota</taxon>
        <taxon>Pezizomycotina</taxon>
        <taxon>Eurotiomycetes</taxon>
        <taxon>Eurotiomycetidae</taxon>
        <taxon>Eurotiales</taxon>
        <taxon>Aspergillaceae</taxon>
        <taxon>Aspergillus</taxon>
        <taxon>Aspergillus subgen. Circumdati</taxon>
    </lineage>
</organism>
<feature type="compositionally biased region" description="Basic and acidic residues" evidence="1">
    <location>
        <begin position="105"/>
        <end position="117"/>
    </location>
</feature>